<comment type="caution">
    <text evidence="2">The sequence shown here is derived from an EMBL/GenBank/DDBJ whole genome shotgun (WGS) entry which is preliminary data.</text>
</comment>
<dbReference type="InterPro" id="IPR038717">
    <property type="entry name" value="Tc1-like_DDE_dom"/>
</dbReference>
<evidence type="ECO:0000313" key="2">
    <source>
        <dbReference type="EMBL" id="GFY31304.1"/>
    </source>
</evidence>
<dbReference type="EMBL" id="BMAU01021397">
    <property type="protein sequence ID" value="GFY31304.1"/>
    <property type="molecule type" value="Genomic_DNA"/>
</dbReference>
<accession>A0A8X6WBC8</accession>
<dbReference type="AlphaFoldDB" id="A0A8X6WBC8"/>
<dbReference type="InterPro" id="IPR052338">
    <property type="entry name" value="Transposase_5"/>
</dbReference>
<evidence type="ECO:0000259" key="1">
    <source>
        <dbReference type="Pfam" id="PF13358"/>
    </source>
</evidence>
<reference evidence="2" key="1">
    <citation type="submission" date="2020-08" db="EMBL/GenBank/DDBJ databases">
        <title>Multicomponent nature underlies the extraordinary mechanical properties of spider dragline silk.</title>
        <authorList>
            <person name="Kono N."/>
            <person name="Nakamura H."/>
            <person name="Mori M."/>
            <person name="Yoshida Y."/>
            <person name="Ohtoshi R."/>
            <person name="Malay A.D."/>
            <person name="Moran D.A.P."/>
            <person name="Tomita M."/>
            <person name="Numata K."/>
            <person name="Arakawa K."/>
        </authorList>
    </citation>
    <scope>NUCLEOTIDE SEQUENCE</scope>
</reference>
<organism evidence="2 3">
    <name type="scientific">Trichonephila clavipes</name>
    <name type="common">Golden silk orbweaver</name>
    <name type="synonym">Nephila clavipes</name>
    <dbReference type="NCBI Taxonomy" id="2585209"/>
    <lineage>
        <taxon>Eukaryota</taxon>
        <taxon>Metazoa</taxon>
        <taxon>Ecdysozoa</taxon>
        <taxon>Arthropoda</taxon>
        <taxon>Chelicerata</taxon>
        <taxon>Arachnida</taxon>
        <taxon>Araneae</taxon>
        <taxon>Araneomorphae</taxon>
        <taxon>Entelegynae</taxon>
        <taxon>Araneoidea</taxon>
        <taxon>Nephilidae</taxon>
        <taxon>Trichonephila</taxon>
    </lineage>
</organism>
<proteinExistence type="predicted"/>
<feature type="domain" description="Tc1-like transposase DDE" evidence="1">
    <location>
        <begin position="41"/>
        <end position="181"/>
    </location>
</feature>
<dbReference type="Pfam" id="PF13358">
    <property type="entry name" value="DDE_3"/>
    <property type="match status" value="1"/>
</dbReference>
<dbReference type="Proteomes" id="UP000887159">
    <property type="component" value="Unassembled WGS sequence"/>
</dbReference>
<dbReference type="InterPro" id="IPR036397">
    <property type="entry name" value="RNaseH_sf"/>
</dbReference>
<protein>
    <submittedName>
        <fullName evidence="2">Transposable element Tcb2 transposase</fullName>
    </submittedName>
</protein>
<dbReference type="PANTHER" id="PTHR23022:SF135">
    <property type="entry name" value="SI:DKEY-77F5.3"/>
    <property type="match status" value="1"/>
</dbReference>
<name>A0A8X6WBC8_TRICX</name>
<keyword evidence="3" id="KW-1185">Reference proteome</keyword>
<dbReference type="PANTHER" id="PTHR23022">
    <property type="entry name" value="TRANSPOSABLE ELEMENT-RELATED"/>
    <property type="match status" value="1"/>
</dbReference>
<sequence length="186" mass="21211">MQDFMVVLQYESHSLIASIEKEILSFAKERISKPESFWNTVIFSDESKFNPYRSDGQYKVWRQVGKELDPKNTIKMVKYGGGSVLFWGCMSAGGVGELVFIDGIMDKMVYLEILKNNLQKSAVNVGLGSNLIFQQDNDPKHTAKIVKLYLLYHCNKKLYTPPQSPDLNVIENLWSQLEKSVHVSTP</sequence>
<dbReference type="Gene3D" id="3.30.420.10">
    <property type="entry name" value="Ribonuclease H-like superfamily/Ribonuclease H"/>
    <property type="match status" value="1"/>
</dbReference>
<gene>
    <name evidence="2" type="ORF">TNCV_752651</name>
</gene>
<dbReference type="GO" id="GO:0003676">
    <property type="term" value="F:nucleic acid binding"/>
    <property type="evidence" value="ECO:0007669"/>
    <property type="project" value="InterPro"/>
</dbReference>
<evidence type="ECO:0000313" key="3">
    <source>
        <dbReference type="Proteomes" id="UP000887159"/>
    </source>
</evidence>